<evidence type="ECO:0000256" key="4">
    <source>
        <dbReference type="PIRSR" id="PIRSR001112-1"/>
    </source>
</evidence>
<feature type="active site" description="Proton donor" evidence="4">
    <location>
        <position position="298"/>
    </location>
</feature>
<dbReference type="InterPro" id="IPR000639">
    <property type="entry name" value="Epox_hydrolase-like"/>
</dbReference>
<comment type="similarity">
    <text evidence="1">Belongs to the peptidase S33 family.</text>
</comment>
<keyword evidence="7" id="KW-1185">Reference proteome</keyword>
<proteinExistence type="inferred from homology"/>
<dbReference type="InterPro" id="IPR016292">
    <property type="entry name" value="Epoxide_hydrolase"/>
</dbReference>
<feature type="active site" description="Proton acceptor" evidence="4">
    <location>
        <position position="349"/>
    </location>
</feature>
<protein>
    <recommendedName>
        <fullName evidence="5">Epoxide hydrolase N-terminal domain-containing protein</fullName>
    </recommendedName>
</protein>
<evidence type="ECO:0000259" key="5">
    <source>
        <dbReference type="Pfam" id="PF06441"/>
    </source>
</evidence>
<dbReference type="GO" id="GO:0004301">
    <property type="term" value="F:epoxide hydrolase activity"/>
    <property type="evidence" value="ECO:0007669"/>
    <property type="project" value="TreeGrafter"/>
</dbReference>
<feature type="active site" description="Nucleophile" evidence="4">
    <location>
        <position position="180"/>
    </location>
</feature>
<gene>
    <name evidence="6" type="ORF">EUX98_g6740</name>
</gene>
<dbReference type="Proteomes" id="UP000308730">
    <property type="component" value="Unassembled WGS sequence"/>
</dbReference>
<accession>A0A4S4MQT2</accession>
<evidence type="ECO:0000313" key="7">
    <source>
        <dbReference type="Proteomes" id="UP000308730"/>
    </source>
</evidence>
<evidence type="ECO:0000313" key="6">
    <source>
        <dbReference type="EMBL" id="THH27461.1"/>
    </source>
</evidence>
<dbReference type="OrthoDB" id="7130006at2759"/>
<dbReference type="Pfam" id="PF06441">
    <property type="entry name" value="EHN"/>
    <property type="match status" value="1"/>
</dbReference>
<reference evidence="6 7" key="1">
    <citation type="submission" date="2019-02" db="EMBL/GenBank/DDBJ databases">
        <title>Genome sequencing of the rare red list fungi Antrodiella citrinella (Flaviporus citrinellus).</title>
        <authorList>
            <person name="Buettner E."/>
            <person name="Kellner H."/>
        </authorList>
    </citation>
    <scope>NUCLEOTIDE SEQUENCE [LARGE SCALE GENOMIC DNA]</scope>
    <source>
        <strain evidence="6 7">DSM 108506</strain>
    </source>
</reference>
<sequence>MSNTEKPFKVSVFADDLELLRRKLDLTRLPDELDEAGWDYGSPLADIRRLLARWRDGFDWKVAEDRINLLPQFTRDIEVDGFGTLNIHYVHQKSAADDAIPLIFIHGWPGHFLEVTKILPLLTSSSGKYPSFHVVALSLPGYGFSEGPKKKRFAISKYAEVSHKLMIALGYEQYVVQGGDWGYVVGRNMAHMYGPEHVKAWHTNFPICGPPSFTHNPFLFLKMVFLPFLSKDMAGLKKTAKWQKTGQGYGSIQQQRPQTLGYSMMDSPVGLLAWIYDKLVDWTDDYKWTDDETAARIYYEFEHVGGLPGYSPVPFGQSYFPKELIHLPKWWAPSVGKVVFQAEHTSGGHFAAYEKPDELVADLRTMFGRTPGFTHKHK</sequence>
<evidence type="ECO:0000256" key="2">
    <source>
        <dbReference type="ARBA" id="ARBA00022797"/>
    </source>
</evidence>
<dbReference type="InterPro" id="IPR029058">
    <property type="entry name" value="AB_hydrolase_fold"/>
</dbReference>
<keyword evidence="2" id="KW-0058">Aromatic hydrocarbons catabolism</keyword>
<dbReference type="PANTHER" id="PTHR21661:SF35">
    <property type="entry name" value="EPOXIDE HYDROLASE"/>
    <property type="match status" value="1"/>
</dbReference>
<dbReference type="AlphaFoldDB" id="A0A4S4MQT2"/>
<organism evidence="6 7">
    <name type="scientific">Antrodiella citrinella</name>
    <dbReference type="NCBI Taxonomy" id="2447956"/>
    <lineage>
        <taxon>Eukaryota</taxon>
        <taxon>Fungi</taxon>
        <taxon>Dikarya</taxon>
        <taxon>Basidiomycota</taxon>
        <taxon>Agaricomycotina</taxon>
        <taxon>Agaricomycetes</taxon>
        <taxon>Polyporales</taxon>
        <taxon>Steccherinaceae</taxon>
        <taxon>Antrodiella</taxon>
    </lineage>
</organism>
<dbReference type="GO" id="GO:0097176">
    <property type="term" value="P:epoxide metabolic process"/>
    <property type="evidence" value="ECO:0007669"/>
    <property type="project" value="TreeGrafter"/>
</dbReference>
<dbReference type="EMBL" id="SGPM01000250">
    <property type="protein sequence ID" value="THH27461.1"/>
    <property type="molecule type" value="Genomic_DNA"/>
</dbReference>
<dbReference type="SUPFAM" id="SSF53474">
    <property type="entry name" value="alpha/beta-Hydrolases"/>
    <property type="match status" value="1"/>
</dbReference>
<evidence type="ECO:0000256" key="3">
    <source>
        <dbReference type="ARBA" id="ARBA00022801"/>
    </source>
</evidence>
<evidence type="ECO:0000256" key="1">
    <source>
        <dbReference type="ARBA" id="ARBA00010088"/>
    </source>
</evidence>
<name>A0A4S4MQT2_9APHY</name>
<dbReference type="PRINTS" id="PR00412">
    <property type="entry name" value="EPOXHYDRLASE"/>
</dbReference>
<dbReference type="PANTHER" id="PTHR21661">
    <property type="entry name" value="EPOXIDE HYDROLASE 1-RELATED"/>
    <property type="match status" value="1"/>
</dbReference>
<dbReference type="Gene3D" id="3.40.50.1820">
    <property type="entry name" value="alpha/beta hydrolase"/>
    <property type="match status" value="1"/>
</dbReference>
<dbReference type="PIRSF" id="PIRSF001112">
    <property type="entry name" value="Epoxide_hydrolase"/>
    <property type="match status" value="1"/>
</dbReference>
<feature type="domain" description="Epoxide hydrolase N-terminal" evidence="5">
    <location>
        <begin position="6"/>
        <end position="115"/>
    </location>
</feature>
<comment type="caution">
    <text evidence="6">The sequence shown here is derived from an EMBL/GenBank/DDBJ whole genome shotgun (WGS) entry which is preliminary data.</text>
</comment>
<keyword evidence="3" id="KW-0378">Hydrolase</keyword>
<dbReference type="InterPro" id="IPR010497">
    <property type="entry name" value="Epoxide_hydro_N"/>
</dbReference>